<feature type="compositionally biased region" description="Acidic residues" evidence="1">
    <location>
        <begin position="471"/>
        <end position="488"/>
    </location>
</feature>
<dbReference type="InterPro" id="IPR046362">
    <property type="entry name" value="Zw10/DSL1_C_sf"/>
</dbReference>
<sequence length="877" mass="97308">MSAATDTQLPKQLGDAIVSFALEGRFPDEEVSSLPLPTADLSLAVDALAKAKTQLESEIHIVNEETKDEVSSWVAHTKTLQEDILRSKRLADDIVLEAESPVVSGKEIEDAEEHIEFLRSEVAYNRQLHEALSGIHKVNGLLNEVEKAMNERRVLDSLRSLECFWAELDAIPINKKSCRITRLLDVRAFELKSAVHDVFDHVWNALVHVDREAGRIAIYNSREDEQMTLSEAVIGLEAYKEVEDRMSRLWRDIDRAIVASRLDPKSTQLSSFQINENILERQGTAGNSIDELFKDLTTMVGFLAQRLPPDLLIYLGPIMMSGVLPRLIDGWLSSTIPVSLKDVEQFQAVIQSARVFCETLEDYGLSGFTELKEWVGNAPSTWLAKRTETALDAVRSQFIQGLGAPKQVEKVEKQMVSRSEGKELASQTVATQADDDDWGAAWGADDPMDEPDDVPQVSASSKTTQVSEVATTDDDGADAWGWGDDEPTTEAKDEAAQQQDKTELDDDDDAAAAWGWGDEEEREDQVVQPPKDDEKKARSTKTPSAGEEYREMVLKETYHISSMPDPVLELILTILDDGAALTQPSNETKPVASAAAGLFGLPTSVLAIFRALSPHYYAAGMGGNMFLYNDAMYLAERLAELTETWKSRNDLPQRAKAMLRIDDDIKTMRSFANRTYTGELGLQKTVIRDLLGGEQSIVQQQDAESSVDSAVARVRTMATTWETILARSVWCQATGSLVDALSAKIISDVMDAPSIGQDEAYKMAQLIAKATELDDLFLPSRAASSGQEQGQGQGQADPDEVPTTAQYAGTWLRLKYLSEVLQSNLNEVRYLWFESELSLYFSAEEVVDLIEASFELNARTRDTIRQIRERPQPVEGV</sequence>
<dbReference type="RefSeq" id="XP_028471507.1">
    <property type="nucleotide sequence ID" value="XM_028610555.1"/>
</dbReference>
<feature type="region of interest" description="Disordered" evidence="1">
    <location>
        <begin position="411"/>
        <end position="549"/>
    </location>
</feature>
<dbReference type="GO" id="GO:0007094">
    <property type="term" value="P:mitotic spindle assembly checkpoint signaling"/>
    <property type="evidence" value="ECO:0007669"/>
    <property type="project" value="TreeGrafter"/>
</dbReference>
<dbReference type="GO" id="GO:1990423">
    <property type="term" value="C:RZZ complex"/>
    <property type="evidence" value="ECO:0007669"/>
    <property type="project" value="TreeGrafter"/>
</dbReference>
<dbReference type="Gene3D" id="1.10.357.150">
    <property type="match status" value="1"/>
</dbReference>
<evidence type="ECO:0000313" key="4">
    <source>
        <dbReference type="Proteomes" id="UP000272025"/>
    </source>
</evidence>
<evidence type="ECO:0000313" key="3">
    <source>
        <dbReference type="EMBL" id="ROT43701.1"/>
    </source>
</evidence>
<gene>
    <name evidence="3" type="ORF">SODALDRAFT_327907</name>
</gene>
<dbReference type="STRING" id="1314773.A0A3N2QAC5"/>
<protein>
    <recommendedName>
        <fullName evidence="2">ZW10 C-terminal helical domain-containing protein</fullName>
    </recommendedName>
</protein>
<evidence type="ECO:0000256" key="1">
    <source>
        <dbReference type="SAM" id="MobiDB-lite"/>
    </source>
</evidence>
<name>A0A3N2QAC5_SODAK</name>
<dbReference type="EMBL" id="ML119051">
    <property type="protein sequence ID" value="ROT43701.1"/>
    <property type="molecule type" value="Genomic_DNA"/>
</dbReference>
<feature type="compositionally biased region" description="Basic and acidic residues" evidence="1">
    <location>
        <begin position="411"/>
        <end position="423"/>
    </location>
</feature>
<feature type="domain" description="ZW10 C-terminal helical" evidence="2">
    <location>
        <begin position="706"/>
        <end position="867"/>
    </location>
</feature>
<dbReference type="GO" id="GO:0006888">
    <property type="term" value="P:endoplasmic reticulum to Golgi vesicle-mediated transport"/>
    <property type="evidence" value="ECO:0007669"/>
    <property type="project" value="TreeGrafter"/>
</dbReference>
<dbReference type="Pfam" id="PF22766">
    <property type="entry name" value="ZW10_C2"/>
    <property type="match status" value="1"/>
</dbReference>
<dbReference type="PANTHER" id="PTHR12205:SF0">
    <property type="entry name" value="CENTROMERE_KINETOCHORE PROTEIN ZW10 HOMOLOG"/>
    <property type="match status" value="1"/>
</dbReference>
<dbReference type="OrthoDB" id="534815at2759"/>
<feature type="compositionally biased region" description="Polar residues" evidence="1">
    <location>
        <begin position="457"/>
        <end position="469"/>
    </location>
</feature>
<feature type="region of interest" description="Disordered" evidence="1">
    <location>
        <begin position="782"/>
        <end position="802"/>
    </location>
</feature>
<dbReference type="GO" id="GO:0005737">
    <property type="term" value="C:cytoplasm"/>
    <property type="evidence" value="ECO:0007669"/>
    <property type="project" value="GOC"/>
</dbReference>
<dbReference type="PANTHER" id="PTHR12205">
    <property type="entry name" value="CENTROMERE/KINETOCHORE PROTEIN ZW10"/>
    <property type="match status" value="1"/>
</dbReference>
<dbReference type="GeneID" id="39579033"/>
<organism evidence="3 4">
    <name type="scientific">Sodiomyces alkalinus (strain CBS 110278 / VKM F-3762 / F11)</name>
    <name type="common">Alkaliphilic filamentous fungus</name>
    <dbReference type="NCBI Taxonomy" id="1314773"/>
    <lineage>
        <taxon>Eukaryota</taxon>
        <taxon>Fungi</taxon>
        <taxon>Dikarya</taxon>
        <taxon>Ascomycota</taxon>
        <taxon>Pezizomycotina</taxon>
        <taxon>Sordariomycetes</taxon>
        <taxon>Hypocreomycetidae</taxon>
        <taxon>Glomerellales</taxon>
        <taxon>Plectosphaerellaceae</taxon>
        <taxon>Sodiomyces</taxon>
    </lineage>
</organism>
<reference evidence="3 4" key="1">
    <citation type="journal article" date="2018" name="Mol. Ecol.">
        <title>The obligate alkalophilic soda-lake fungus Sodiomyces alkalinus has shifted to a protein diet.</title>
        <authorList>
            <person name="Grum-Grzhimaylo A.A."/>
            <person name="Falkoski D.L."/>
            <person name="van den Heuvel J."/>
            <person name="Valero-Jimenez C.A."/>
            <person name="Min B."/>
            <person name="Choi I.G."/>
            <person name="Lipzen A."/>
            <person name="Daum C.G."/>
            <person name="Aanen D.K."/>
            <person name="Tsang A."/>
            <person name="Henrissat B."/>
            <person name="Bilanenko E.N."/>
            <person name="de Vries R.P."/>
            <person name="van Kan J.A.L."/>
            <person name="Grigoriev I.V."/>
            <person name="Debets A.J.M."/>
        </authorList>
    </citation>
    <scope>NUCLEOTIDE SEQUENCE [LARGE SCALE GENOMIC DNA]</scope>
    <source>
        <strain evidence="3 4">F11</strain>
    </source>
</reference>
<proteinExistence type="predicted"/>
<evidence type="ECO:0000259" key="2">
    <source>
        <dbReference type="Pfam" id="PF22766"/>
    </source>
</evidence>
<accession>A0A3N2QAC5</accession>
<dbReference type="InterPro" id="IPR055148">
    <property type="entry name" value="ZW10_C_2"/>
</dbReference>
<dbReference type="Proteomes" id="UP000272025">
    <property type="component" value="Unassembled WGS sequence"/>
</dbReference>
<dbReference type="AlphaFoldDB" id="A0A3N2QAC5"/>
<keyword evidence="4" id="KW-1185">Reference proteome</keyword>